<evidence type="ECO:0000313" key="12">
    <source>
        <dbReference type="EMBL" id="MBN3580591.1"/>
    </source>
</evidence>
<proteinExistence type="inferred from homology"/>
<evidence type="ECO:0000256" key="8">
    <source>
        <dbReference type="ARBA" id="ARBA00033408"/>
    </source>
</evidence>
<dbReference type="NCBIfam" id="NF008121">
    <property type="entry name" value="PRK10869.1"/>
    <property type="match status" value="1"/>
</dbReference>
<evidence type="ECO:0000259" key="11">
    <source>
        <dbReference type="Pfam" id="PF02463"/>
    </source>
</evidence>
<keyword evidence="6" id="KW-0067">ATP-binding</keyword>
<accession>A0ABS3A9J8</accession>
<evidence type="ECO:0000256" key="1">
    <source>
        <dbReference type="ARBA" id="ARBA00003618"/>
    </source>
</evidence>
<evidence type="ECO:0000256" key="10">
    <source>
        <dbReference type="SAM" id="Coils"/>
    </source>
</evidence>
<keyword evidence="10" id="KW-0175">Coiled coil</keyword>
<dbReference type="RefSeq" id="WP_206372239.1">
    <property type="nucleotide sequence ID" value="NZ_CAWPTM010000132.1"/>
</dbReference>
<evidence type="ECO:0000256" key="3">
    <source>
        <dbReference type="ARBA" id="ARBA00021315"/>
    </source>
</evidence>
<name>A0ABS3A9J8_9VIBR</name>
<dbReference type="InterPro" id="IPR004604">
    <property type="entry name" value="DNA_recomb/repair_RecN"/>
</dbReference>
<comment type="caution">
    <text evidence="12">The sequence shown here is derived from an EMBL/GenBank/DDBJ whole genome shotgun (WGS) entry which is preliminary data.</text>
</comment>
<dbReference type="Pfam" id="PF02463">
    <property type="entry name" value="SMC_N"/>
    <property type="match status" value="1"/>
</dbReference>
<gene>
    <name evidence="12" type="primary">recN</name>
    <name evidence="12" type="ORF">JYA62_23550</name>
</gene>
<dbReference type="PANTHER" id="PTHR11059">
    <property type="entry name" value="DNA REPAIR PROTEIN RECN"/>
    <property type="match status" value="1"/>
</dbReference>
<dbReference type="InterPro" id="IPR027417">
    <property type="entry name" value="P-loop_NTPase"/>
</dbReference>
<comment type="function">
    <text evidence="1 9">May be involved in recombinational repair of damaged DNA.</text>
</comment>
<dbReference type="InterPro" id="IPR003395">
    <property type="entry name" value="RecF/RecN/SMC_N"/>
</dbReference>
<organism evidence="12 13">
    <name type="scientific">Vibrio neptunius</name>
    <dbReference type="NCBI Taxonomy" id="170651"/>
    <lineage>
        <taxon>Bacteria</taxon>
        <taxon>Pseudomonadati</taxon>
        <taxon>Pseudomonadota</taxon>
        <taxon>Gammaproteobacteria</taxon>
        <taxon>Vibrionales</taxon>
        <taxon>Vibrionaceae</taxon>
        <taxon>Vibrio</taxon>
    </lineage>
</organism>
<sequence length="554" mass="61223">MLAHLSVNNFAIVKSLQLELSHGMTTITGETGAGKSIAIDALGLCLGGRAEASMVRQGEEKTEVSAAFSLENNIHATRWLEDNDLLEGSDCILRRIINKEGRSRAFINGSPVPLSQLKTFGQLLINIHGQHAHHQLMKSDHQMAMLDQYAGHSNLLKGTRNAYQNWRQADNTLKQLKENSAANLAQKQLLEYQIKELNELSLGEDEYEELEQEHKRLSNSGELAATCQQAIELIYEGEEVNALGILQSASSSLIQLAELDESLSELPNMLSEAIIQIEETNNELRGYLDNIDVDPARMAFVEERFSKVMSMARKHHVLPDELYQHHQDLSSQIEALDCSDEKLEELEQAVENNYQVFLTSAEKLHKSRCRYAKELNKLITASMHELSMEKAQFCIEVDKQCTHPSPLGMDNVCFMVSTNPGQPIQPIAKVASGGELSRISLAIQVITAQKVDTPSLIFDEVDVGISGPTAAVVGRMLRKLGESTQVLCVTHLPQVAGCGHQQLFVAKQTKAGKTETQMHTLNNEQRVSELARLLGGSEITESTLANAKELLIAA</sequence>
<evidence type="ECO:0000256" key="4">
    <source>
        <dbReference type="ARBA" id="ARBA00022741"/>
    </source>
</evidence>
<dbReference type="NCBIfam" id="TIGR00634">
    <property type="entry name" value="recN"/>
    <property type="match status" value="1"/>
</dbReference>
<evidence type="ECO:0000256" key="6">
    <source>
        <dbReference type="ARBA" id="ARBA00022840"/>
    </source>
</evidence>
<keyword evidence="13" id="KW-1185">Reference proteome</keyword>
<dbReference type="Gene3D" id="3.40.50.300">
    <property type="entry name" value="P-loop containing nucleotide triphosphate hydrolases"/>
    <property type="match status" value="2"/>
</dbReference>
<feature type="domain" description="RecF/RecN/SMC N-terminal" evidence="11">
    <location>
        <begin position="2"/>
        <end position="507"/>
    </location>
</feature>
<dbReference type="CDD" id="cd03241">
    <property type="entry name" value="ABC_RecN"/>
    <property type="match status" value="2"/>
</dbReference>
<evidence type="ECO:0000256" key="7">
    <source>
        <dbReference type="ARBA" id="ARBA00023204"/>
    </source>
</evidence>
<evidence type="ECO:0000313" key="13">
    <source>
        <dbReference type="Proteomes" id="UP000779070"/>
    </source>
</evidence>
<evidence type="ECO:0000256" key="2">
    <source>
        <dbReference type="ARBA" id="ARBA00009441"/>
    </source>
</evidence>
<evidence type="ECO:0000256" key="5">
    <source>
        <dbReference type="ARBA" id="ARBA00022763"/>
    </source>
</evidence>
<protein>
    <recommendedName>
        <fullName evidence="3 9">DNA repair protein RecN</fullName>
    </recommendedName>
    <alternativeName>
        <fullName evidence="8 9">Recombination protein N</fullName>
    </alternativeName>
</protein>
<reference evidence="12 13" key="1">
    <citation type="submission" date="2021-02" db="EMBL/GenBank/DDBJ databases">
        <title>Draft Genome Sequences of 5 Vibrio neptunius Strains Isolated From of Bivalve Hatcheries.</title>
        <authorList>
            <person name="Galvis F."/>
            <person name="Barja J.L."/>
            <person name="Lemos M.L."/>
            <person name="Balado M."/>
        </authorList>
    </citation>
    <scope>NUCLEOTIDE SEQUENCE [LARGE SCALE GENOMIC DNA]</scope>
    <source>
        <strain evidence="12 13">PP-145.98</strain>
    </source>
</reference>
<keyword evidence="4" id="KW-0547">Nucleotide-binding</keyword>
<evidence type="ECO:0000256" key="9">
    <source>
        <dbReference type="PIRNR" id="PIRNR003128"/>
    </source>
</evidence>
<keyword evidence="7 9" id="KW-0234">DNA repair</keyword>
<comment type="similarity">
    <text evidence="2 9">Belongs to the RecN family.</text>
</comment>
<dbReference type="Proteomes" id="UP000779070">
    <property type="component" value="Unassembled WGS sequence"/>
</dbReference>
<feature type="coiled-coil region" evidence="10">
    <location>
        <begin position="193"/>
        <end position="220"/>
    </location>
</feature>
<dbReference type="PANTHER" id="PTHR11059:SF0">
    <property type="entry name" value="DNA REPAIR PROTEIN RECN"/>
    <property type="match status" value="1"/>
</dbReference>
<dbReference type="PIRSF" id="PIRSF003128">
    <property type="entry name" value="RecN"/>
    <property type="match status" value="1"/>
</dbReference>
<keyword evidence="5 9" id="KW-0227">DNA damage</keyword>
<dbReference type="SUPFAM" id="SSF52540">
    <property type="entry name" value="P-loop containing nucleoside triphosphate hydrolases"/>
    <property type="match status" value="1"/>
</dbReference>
<dbReference type="EMBL" id="JAFHLB010000058">
    <property type="protein sequence ID" value="MBN3580591.1"/>
    <property type="molecule type" value="Genomic_DNA"/>
</dbReference>